<gene>
    <name evidence="1" type="ORF">HNR61_008236</name>
</gene>
<evidence type="ECO:0000313" key="1">
    <source>
        <dbReference type="EMBL" id="MBA8956553.1"/>
    </source>
</evidence>
<comment type="caution">
    <text evidence="1">The sequence shown here is derived from an EMBL/GenBank/DDBJ whole genome shotgun (WGS) entry which is preliminary data.</text>
</comment>
<keyword evidence="2" id="KW-1185">Reference proteome</keyword>
<dbReference type="RefSeq" id="WP_182848454.1">
    <property type="nucleotide sequence ID" value="NZ_JACJIA010000016.1"/>
</dbReference>
<evidence type="ECO:0000313" key="2">
    <source>
        <dbReference type="Proteomes" id="UP000572680"/>
    </source>
</evidence>
<proteinExistence type="predicted"/>
<accession>A0A7W3LY94</accession>
<dbReference type="Proteomes" id="UP000572680">
    <property type="component" value="Unassembled WGS sequence"/>
</dbReference>
<protein>
    <submittedName>
        <fullName evidence="1">Uncharacterized protein</fullName>
    </submittedName>
</protein>
<organism evidence="1 2">
    <name type="scientific">Actinomadura namibiensis</name>
    <dbReference type="NCBI Taxonomy" id="182080"/>
    <lineage>
        <taxon>Bacteria</taxon>
        <taxon>Bacillati</taxon>
        <taxon>Actinomycetota</taxon>
        <taxon>Actinomycetes</taxon>
        <taxon>Streptosporangiales</taxon>
        <taxon>Thermomonosporaceae</taxon>
        <taxon>Actinomadura</taxon>
    </lineage>
</organism>
<dbReference type="EMBL" id="JACJIA010000016">
    <property type="protein sequence ID" value="MBA8956553.1"/>
    <property type="molecule type" value="Genomic_DNA"/>
</dbReference>
<dbReference type="AlphaFoldDB" id="A0A7W3LY94"/>
<sequence>MATPQTPRPLGPLPAAGADGITRYLVRHGGMGLVGTGAASFVRALLVDVFTAPNDRSLVYIGRRELIESFAGAFDDELSVALAPRLVVFECVEDAIEHIKSGREPVGGCGGSITYWITAPGKDSDDVLALSRQSRHRNLLTMMLGDWPHGPTYDFTVDSATVRVRDAQGRGRELPSLSPEEAVAAIRTHLTSS</sequence>
<reference evidence="1 2" key="1">
    <citation type="submission" date="2020-08" db="EMBL/GenBank/DDBJ databases">
        <title>Genomic Encyclopedia of Type Strains, Phase IV (KMG-IV): sequencing the most valuable type-strain genomes for metagenomic binning, comparative biology and taxonomic classification.</title>
        <authorList>
            <person name="Goeker M."/>
        </authorList>
    </citation>
    <scope>NUCLEOTIDE SEQUENCE [LARGE SCALE GENOMIC DNA]</scope>
    <source>
        <strain evidence="1 2">DSM 44197</strain>
    </source>
</reference>
<name>A0A7W3LY94_ACTNM</name>